<name>A0ABP6GRC3_9ACTN</name>
<reference evidence="3" key="1">
    <citation type="journal article" date="2019" name="Int. J. Syst. Evol. Microbiol.">
        <title>The Global Catalogue of Microorganisms (GCM) 10K type strain sequencing project: providing services to taxonomists for standard genome sequencing and annotation.</title>
        <authorList>
            <consortium name="The Broad Institute Genomics Platform"/>
            <consortium name="The Broad Institute Genome Sequencing Center for Infectious Disease"/>
            <person name="Wu L."/>
            <person name="Ma J."/>
        </authorList>
    </citation>
    <scope>NUCLEOTIDE SEQUENCE [LARGE SCALE GENOMIC DNA]</scope>
    <source>
        <strain evidence="3">JCM 8201</strain>
    </source>
</reference>
<keyword evidence="1" id="KW-0472">Membrane</keyword>
<feature type="transmembrane region" description="Helical" evidence="1">
    <location>
        <begin position="9"/>
        <end position="28"/>
    </location>
</feature>
<evidence type="ECO:0000313" key="2">
    <source>
        <dbReference type="EMBL" id="GAA2727676.1"/>
    </source>
</evidence>
<evidence type="ECO:0000256" key="1">
    <source>
        <dbReference type="SAM" id="Phobius"/>
    </source>
</evidence>
<comment type="caution">
    <text evidence="2">The sequence shown here is derived from an EMBL/GenBank/DDBJ whole genome shotgun (WGS) entry which is preliminary data.</text>
</comment>
<feature type="transmembrane region" description="Helical" evidence="1">
    <location>
        <begin position="125"/>
        <end position="145"/>
    </location>
</feature>
<proteinExistence type="predicted"/>
<feature type="transmembrane region" description="Helical" evidence="1">
    <location>
        <begin position="34"/>
        <end position="57"/>
    </location>
</feature>
<keyword evidence="1" id="KW-0812">Transmembrane</keyword>
<accession>A0ABP6GRC3</accession>
<evidence type="ECO:0000313" key="3">
    <source>
        <dbReference type="Proteomes" id="UP001501842"/>
    </source>
</evidence>
<dbReference type="RefSeq" id="WP_344451401.1">
    <property type="nucleotide sequence ID" value="NZ_BAAATZ010000012.1"/>
</dbReference>
<sequence length="282" mass="30604">MTLRLARTVLYAVVPAEVLVVVLLVSGVSLPPQLIAVVEVLVLLALAVEFAAAVPLYRAARRAGAGRRTAARAVYEGLVPVQVRRLVGFDLKGMRSLALWAARRRDVPSGAVPVGYSAEQTTTMLMFLFAMLVELVGVEFLLQALDWPPPLRALVFVVDLYSVLIVLAVIAACVTRPHLVSSGELRLRYGVFFDLSVPRELISSVRTARNYDEKRLVTLEDGLMALAVGSQTNVIVELSAPVTVTRPLGRRGRAATLRFLADDPAAAVRALRSIQDRESSPI</sequence>
<dbReference type="Proteomes" id="UP001501842">
    <property type="component" value="Unassembled WGS sequence"/>
</dbReference>
<organism evidence="2 3">
    <name type="scientific">Actinocorallia aurantiaca</name>
    <dbReference type="NCBI Taxonomy" id="46204"/>
    <lineage>
        <taxon>Bacteria</taxon>
        <taxon>Bacillati</taxon>
        <taxon>Actinomycetota</taxon>
        <taxon>Actinomycetes</taxon>
        <taxon>Streptosporangiales</taxon>
        <taxon>Thermomonosporaceae</taxon>
        <taxon>Actinocorallia</taxon>
    </lineage>
</organism>
<feature type="transmembrane region" description="Helical" evidence="1">
    <location>
        <begin position="151"/>
        <end position="174"/>
    </location>
</feature>
<gene>
    <name evidence="2" type="ORF">GCM10010439_34140</name>
</gene>
<dbReference type="EMBL" id="BAAATZ010000012">
    <property type="protein sequence ID" value="GAA2727676.1"/>
    <property type="molecule type" value="Genomic_DNA"/>
</dbReference>
<keyword evidence="3" id="KW-1185">Reference proteome</keyword>
<protein>
    <submittedName>
        <fullName evidence="2">Uncharacterized protein</fullName>
    </submittedName>
</protein>
<keyword evidence="1" id="KW-1133">Transmembrane helix</keyword>